<gene>
    <name evidence="1" type="ORF">FWK35_00025518</name>
</gene>
<dbReference type="Proteomes" id="UP000478052">
    <property type="component" value="Unassembled WGS sequence"/>
</dbReference>
<keyword evidence="2" id="KW-1185">Reference proteome</keyword>
<accession>A0A6G0WPF8</accession>
<protein>
    <submittedName>
        <fullName evidence="1">YqaJ domain-containing protein</fullName>
    </submittedName>
</protein>
<comment type="caution">
    <text evidence="1">The sequence shown here is derived from an EMBL/GenBank/DDBJ whole genome shotgun (WGS) entry which is preliminary data.</text>
</comment>
<sequence>MSLDYGRENEVVAKKELENILNKLNKPIKFWEEQMFPKLQTFFYGCLLPEIVDPRYPGRPIRNPQYIIDAQSSTAKKK</sequence>
<reference evidence="1 2" key="1">
    <citation type="submission" date="2019-08" db="EMBL/GenBank/DDBJ databases">
        <title>Whole genome of Aphis craccivora.</title>
        <authorList>
            <person name="Voronova N.V."/>
            <person name="Shulinski R.S."/>
            <person name="Bandarenka Y.V."/>
            <person name="Zhorov D.G."/>
            <person name="Warner D."/>
        </authorList>
    </citation>
    <scope>NUCLEOTIDE SEQUENCE [LARGE SCALE GENOMIC DNA]</scope>
    <source>
        <strain evidence="1">180601</strain>
        <tissue evidence="1">Whole Body</tissue>
    </source>
</reference>
<evidence type="ECO:0000313" key="2">
    <source>
        <dbReference type="Proteomes" id="UP000478052"/>
    </source>
</evidence>
<organism evidence="1 2">
    <name type="scientific">Aphis craccivora</name>
    <name type="common">Cowpea aphid</name>
    <dbReference type="NCBI Taxonomy" id="307492"/>
    <lineage>
        <taxon>Eukaryota</taxon>
        <taxon>Metazoa</taxon>
        <taxon>Ecdysozoa</taxon>
        <taxon>Arthropoda</taxon>
        <taxon>Hexapoda</taxon>
        <taxon>Insecta</taxon>
        <taxon>Pterygota</taxon>
        <taxon>Neoptera</taxon>
        <taxon>Paraneoptera</taxon>
        <taxon>Hemiptera</taxon>
        <taxon>Sternorrhyncha</taxon>
        <taxon>Aphidomorpha</taxon>
        <taxon>Aphidoidea</taxon>
        <taxon>Aphididae</taxon>
        <taxon>Aphidini</taxon>
        <taxon>Aphis</taxon>
        <taxon>Aphis</taxon>
    </lineage>
</organism>
<dbReference type="OrthoDB" id="6583051at2759"/>
<evidence type="ECO:0000313" key="1">
    <source>
        <dbReference type="EMBL" id="KAF0729226.1"/>
    </source>
</evidence>
<name>A0A6G0WPF8_APHCR</name>
<proteinExistence type="predicted"/>
<dbReference type="AlphaFoldDB" id="A0A6G0WPF8"/>
<dbReference type="EMBL" id="VUJU01008542">
    <property type="protein sequence ID" value="KAF0729226.1"/>
    <property type="molecule type" value="Genomic_DNA"/>
</dbReference>